<dbReference type="HAMAP" id="MF_00966">
    <property type="entry name" value="G6PD"/>
    <property type="match status" value="1"/>
</dbReference>
<dbReference type="EC" id="1.1.1.49" evidence="7"/>
<dbReference type="InterPro" id="IPR022675">
    <property type="entry name" value="G6P_DH_C"/>
</dbReference>
<keyword evidence="3 7" id="KW-0313">Glucose metabolism</keyword>
<feature type="domain" description="Glucose-6-phosphate dehydrogenase NAD-binding" evidence="9">
    <location>
        <begin position="30"/>
        <end position="208"/>
    </location>
</feature>
<evidence type="ECO:0000313" key="11">
    <source>
        <dbReference type="EMBL" id="AHG88295.1"/>
    </source>
</evidence>
<feature type="binding site" evidence="7">
    <location>
        <position position="169"/>
    </location>
    <ligand>
        <name>NADP(+)</name>
        <dbReference type="ChEBI" id="CHEBI:58349"/>
    </ligand>
</feature>
<keyword evidence="6 7" id="KW-0119">Carbohydrate metabolism</keyword>
<dbReference type="Proteomes" id="UP000019151">
    <property type="component" value="Chromosome"/>
</dbReference>
<accession>W0RDA7</accession>
<evidence type="ECO:0000256" key="8">
    <source>
        <dbReference type="SAM" id="MobiDB-lite"/>
    </source>
</evidence>
<dbReference type="AlphaFoldDB" id="W0RDA7"/>
<dbReference type="OrthoDB" id="9802739at2"/>
<evidence type="ECO:0000256" key="5">
    <source>
        <dbReference type="ARBA" id="ARBA00023002"/>
    </source>
</evidence>
<dbReference type="FunCoup" id="W0RDA7">
    <property type="interactions" value="327"/>
</dbReference>
<protein>
    <recommendedName>
        <fullName evidence="7">Glucose-6-phosphate 1-dehydrogenase</fullName>
        <shortName evidence="7">G6PD</shortName>
        <ecNumber evidence="7">1.1.1.49</ecNumber>
    </recommendedName>
</protein>
<keyword evidence="5 7" id="KW-0560">Oxidoreductase</keyword>
<dbReference type="InterPro" id="IPR019796">
    <property type="entry name" value="G6P_DH_AS"/>
</dbReference>
<dbReference type="InterPro" id="IPR022674">
    <property type="entry name" value="G6P_DH_NAD-bd"/>
</dbReference>
<feature type="binding site" evidence="7">
    <location>
        <position position="237"/>
    </location>
    <ligand>
        <name>substrate</name>
    </ligand>
</feature>
<dbReference type="STRING" id="861299.J421_0758"/>
<evidence type="ECO:0000256" key="1">
    <source>
        <dbReference type="ARBA" id="ARBA00004937"/>
    </source>
</evidence>
<evidence type="ECO:0000256" key="2">
    <source>
        <dbReference type="ARBA" id="ARBA00009975"/>
    </source>
</evidence>
<dbReference type="InterPro" id="IPR001282">
    <property type="entry name" value="G6P_DH"/>
</dbReference>
<dbReference type="SUPFAM" id="SSF55347">
    <property type="entry name" value="Glyceraldehyde-3-phosphate dehydrogenase-like, C-terminal domain"/>
    <property type="match status" value="1"/>
</dbReference>
<feature type="binding site" evidence="7">
    <location>
        <position position="203"/>
    </location>
    <ligand>
        <name>substrate</name>
    </ligand>
</feature>
<dbReference type="eggNOG" id="COG0364">
    <property type="taxonomic scope" value="Bacteria"/>
</dbReference>
<proteinExistence type="inferred from homology"/>
<dbReference type="Gene3D" id="3.40.50.720">
    <property type="entry name" value="NAD(P)-binding Rossmann-like Domain"/>
    <property type="match status" value="1"/>
</dbReference>
<dbReference type="GO" id="GO:0006006">
    <property type="term" value="P:glucose metabolic process"/>
    <property type="evidence" value="ECO:0007669"/>
    <property type="project" value="UniProtKB-KW"/>
</dbReference>
<dbReference type="PRINTS" id="PR00079">
    <property type="entry name" value="G6PDHDRGNASE"/>
</dbReference>
<dbReference type="PANTHER" id="PTHR23429:SF0">
    <property type="entry name" value="GLUCOSE-6-PHOSPHATE 1-DEHYDROGENASE"/>
    <property type="match status" value="1"/>
</dbReference>
<dbReference type="GO" id="GO:0009051">
    <property type="term" value="P:pentose-phosphate shunt, oxidative branch"/>
    <property type="evidence" value="ECO:0007669"/>
    <property type="project" value="TreeGrafter"/>
</dbReference>
<evidence type="ECO:0000259" key="9">
    <source>
        <dbReference type="Pfam" id="PF00479"/>
    </source>
</evidence>
<feature type="binding site" evidence="7">
    <location>
        <position position="67"/>
    </location>
    <ligand>
        <name>NADP(+)</name>
        <dbReference type="ChEBI" id="CHEBI:58349"/>
    </ligand>
</feature>
<dbReference type="GO" id="GO:0004345">
    <property type="term" value="F:glucose-6-phosphate dehydrogenase activity"/>
    <property type="evidence" value="ECO:0007669"/>
    <property type="project" value="UniProtKB-UniRule"/>
</dbReference>
<dbReference type="PANTHER" id="PTHR23429">
    <property type="entry name" value="GLUCOSE-6-PHOSPHATE 1-DEHYDROGENASE G6PD"/>
    <property type="match status" value="1"/>
</dbReference>
<dbReference type="PATRIC" id="fig|861299.3.peg.773"/>
<evidence type="ECO:0000256" key="7">
    <source>
        <dbReference type="HAMAP-Rule" id="MF_00966"/>
    </source>
</evidence>
<comment type="function">
    <text evidence="7">Catalyzes the oxidation of glucose 6-phosphate to 6-phosphogluconolactone.</text>
</comment>
<dbReference type="Gene3D" id="3.30.360.10">
    <property type="entry name" value="Dihydrodipicolinate Reductase, domain 2"/>
    <property type="match status" value="1"/>
</dbReference>
<dbReference type="PROSITE" id="PS00069">
    <property type="entry name" value="G6P_DEHYDROGENASE"/>
    <property type="match status" value="1"/>
</dbReference>
<dbReference type="GO" id="GO:0050661">
    <property type="term" value="F:NADP binding"/>
    <property type="evidence" value="ECO:0007669"/>
    <property type="project" value="UniProtKB-UniRule"/>
</dbReference>
<dbReference type="NCBIfam" id="TIGR00871">
    <property type="entry name" value="zwf"/>
    <property type="match status" value="1"/>
</dbReference>
<feature type="binding site" evidence="7">
    <location>
        <begin position="33"/>
        <end position="40"/>
    </location>
    <ligand>
        <name>NADP(+)</name>
        <dbReference type="ChEBI" id="CHEBI:58349"/>
    </ligand>
</feature>
<evidence type="ECO:0000256" key="4">
    <source>
        <dbReference type="ARBA" id="ARBA00022857"/>
    </source>
</evidence>
<organism evidence="11 12">
    <name type="scientific">Gemmatirosa kalamazoonensis</name>
    <dbReference type="NCBI Taxonomy" id="861299"/>
    <lineage>
        <taxon>Bacteria</taxon>
        <taxon>Pseudomonadati</taxon>
        <taxon>Gemmatimonadota</taxon>
        <taxon>Gemmatimonadia</taxon>
        <taxon>Gemmatimonadales</taxon>
        <taxon>Gemmatimonadaceae</taxon>
        <taxon>Gemmatirosa</taxon>
    </lineage>
</organism>
<evidence type="ECO:0000259" key="10">
    <source>
        <dbReference type="Pfam" id="PF02781"/>
    </source>
</evidence>
<dbReference type="EMBL" id="CP007128">
    <property type="protein sequence ID" value="AHG88295.1"/>
    <property type="molecule type" value="Genomic_DNA"/>
</dbReference>
<keyword evidence="12" id="KW-1185">Reference proteome</keyword>
<feature type="binding site" evidence="7">
    <location>
        <position position="199"/>
    </location>
    <ligand>
        <name>substrate</name>
    </ligand>
</feature>
<evidence type="ECO:0000256" key="3">
    <source>
        <dbReference type="ARBA" id="ARBA00022526"/>
    </source>
</evidence>
<dbReference type="SUPFAM" id="SSF51735">
    <property type="entry name" value="NAD(P)-binding Rossmann-fold domains"/>
    <property type="match status" value="1"/>
</dbReference>
<dbReference type="Pfam" id="PF00479">
    <property type="entry name" value="G6PD_N"/>
    <property type="match status" value="1"/>
</dbReference>
<comment type="catalytic activity">
    <reaction evidence="7">
        <text>D-glucose 6-phosphate + NADP(+) = 6-phospho-D-glucono-1,5-lactone + NADPH + H(+)</text>
        <dbReference type="Rhea" id="RHEA:15841"/>
        <dbReference type="ChEBI" id="CHEBI:15378"/>
        <dbReference type="ChEBI" id="CHEBI:57783"/>
        <dbReference type="ChEBI" id="CHEBI:57955"/>
        <dbReference type="ChEBI" id="CHEBI:58349"/>
        <dbReference type="ChEBI" id="CHEBI:61548"/>
        <dbReference type="EC" id="1.1.1.49"/>
    </reaction>
</comment>
<comment type="caution">
    <text evidence="7">Lacks conserved residue(s) required for the propagation of feature annotation.</text>
</comment>
<dbReference type="Pfam" id="PF02781">
    <property type="entry name" value="G6PD_C"/>
    <property type="match status" value="1"/>
</dbReference>
<evidence type="ECO:0000313" key="12">
    <source>
        <dbReference type="Proteomes" id="UP000019151"/>
    </source>
</evidence>
<dbReference type="HOGENOM" id="CLU_013524_5_0_0"/>
<feature type="domain" description="Glucose-6-phosphate dehydrogenase C-terminal" evidence="10">
    <location>
        <begin position="211"/>
        <end position="490"/>
    </location>
</feature>
<comment type="pathway">
    <text evidence="1 7">Carbohydrate degradation; pentose phosphate pathway; D-ribulose 5-phosphate from D-glucose 6-phosphate (oxidative stage): step 1/3.</text>
</comment>
<keyword evidence="4 7" id="KW-0521">NADP</keyword>
<feature type="region of interest" description="Disordered" evidence="8">
    <location>
        <begin position="1"/>
        <end position="21"/>
    </location>
</feature>
<feature type="binding site" evidence="7">
    <location>
        <position position="256"/>
    </location>
    <ligand>
        <name>substrate</name>
    </ligand>
</feature>
<gene>
    <name evidence="7" type="primary">zwf</name>
    <name evidence="11" type="ORF">J421_0758</name>
</gene>
<dbReference type="RefSeq" id="WP_025409840.1">
    <property type="nucleotide sequence ID" value="NZ_CP007128.1"/>
</dbReference>
<sequence length="511" mass="57306">MPLPNQSARGDGDYSTGELPHHEPDPSLFVIFGATGDLSRRKILPALWQLHAQGFTKQGLYVLGVTRDDNIEDDAFRQITLEAVRGADPNADAAALQEWVSKYVYFQDVDEDYAPLVERITALEQEHSLPGNRTFYLSLPPGAFPPTVEKLGAVGLNHGPGWTRLVIEKPFGRDLASARALNDLVHRCFDESQIYRIDHYLGKETVQNLIVFRFANAMFESLWDRDRIESVTITVAEELGVEKRAGYYESAGALRDMVQSHLTQLLTLVAMDVPSGLDAAAIRAEKIKVLRSIRPISPEDAVLGQYEPGQIDGKDVAGYREEPGVAPDSRTETFAALTLHLENWRWQGVPFYLRTGKRMPRRLTEIEIKFRRAPVWMFRSVVADELHRNTLLVTLQPNEGFSLFFDVKAPGEPFRLRRLPLHFSYDEEFAVLPEAYQTLILDLLLGDQTLFVHADEVETSWALYAPLLDGRRAVYPYPAGTWGPIEAELISSRAPLPGDGSAAPRGTRAAR</sequence>
<evidence type="ECO:0000256" key="6">
    <source>
        <dbReference type="ARBA" id="ARBA00023277"/>
    </source>
</evidence>
<name>W0RDA7_9BACT</name>
<reference evidence="11 12" key="1">
    <citation type="journal article" date="2014" name="Genome Announc.">
        <title>Genome Sequence and Methylome of Soil Bacterium Gemmatirosa kalamazoonensis KBS708T, a Member of the Rarely Cultivated Gemmatimonadetes Phylum.</title>
        <authorList>
            <person name="Debruyn J.M."/>
            <person name="Radosevich M."/>
            <person name="Wommack K.E."/>
            <person name="Polson S.W."/>
            <person name="Hauser L.J."/>
            <person name="Fawaz M.N."/>
            <person name="Korlach J."/>
            <person name="Tsai Y.C."/>
        </authorList>
    </citation>
    <scope>NUCLEOTIDE SEQUENCE [LARGE SCALE GENOMIC DNA]</scope>
    <source>
        <strain evidence="11 12">KBS708</strain>
    </source>
</reference>
<dbReference type="InterPro" id="IPR036291">
    <property type="entry name" value="NAD(P)-bd_dom_sf"/>
</dbReference>
<dbReference type="UniPathway" id="UPA00115">
    <property type="reaction ID" value="UER00408"/>
</dbReference>
<dbReference type="KEGG" id="gba:J421_0758"/>
<dbReference type="PIRSF" id="PIRSF000110">
    <property type="entry name" value="G6PD"/>
    <property type="match status" value="1"/>
</dbReference>
<feature type="active site" description="Proton acceptor" evidence="7">
    <location>
        <position position="261"/>
    </location>
</feature>
<dbReference type="InParanoid" id="W0RDA7"/>
<comment type="similarity">
    <text evidence="2 7">Belongs to the glucose-6-phosphate dehydrogenase family.</text>
</comment>
<dbReference type="GO" id="GO:0005829">
    <property type="term" value="C:cytosol"/>
    <property type="evidence" value="ECO:0007669"/>
    <property type="project" value="TreeGrafter"/>
</dbReference>
<feature type="binding site" evidence="7">
    <location>
        <position position="357"/>
    </location>
    <ligand>
        <name>substrate</name>
    </ligand>
</feature>